<evidence type="ECO:0000313" key="10">
    <source>
        <dbReference type="EMBL" id="OWF38949.1"/>
    </source>
</evidence>
<evidence type="ECO:0000256" key="2">
    <source>
        <dbReference type="ARBA" id="ARBA00023136"/>
    </source>
</evidence>
<evidence type="ECO:0000256" key="7">
    <source>
        <dbReference type="SAM" id="Phobius"/>
    </source>
</evidence>
<dbReference type="OrthoDB" id="6282755at2759"/>
<evidence type="ECO:0000256" key="5">
    <source>
        <dbReference type="ARBA" id="ARBA00023319"/>
    </source>
</evidence>
<reference evidence="10 11" key="1">
    <citation type="journal article" date="2017" name="Nat. Ecol. Evol.">
        <title>Scallop genome provides insights into evolution of bilaterian karyotype and development.</title>
        <authorList>
            <person name="Wang S."/>
            <person name="Zhang J."/>
            <person name="Jiao W."/>
            <person name="Li J."/>
            <person name="Xun X."/>
            <person name="Sun Y."/>
            <person name="Guo X."/>
            <person name="Huan P."/>
            <person name="Dong B."/>
            <person name="Zhang L."/>
            <person name="Hu X."/>
            <person name="Sun X."/>
            <person name="Wang J."/>
            <person name="Zhao C."/>
            <person name="Wang Y."/>
            <person name="Wang D."/>
            <person name="Huang X."/>
            <person name="Wang R."/>
            <person name="Lv J."/>
            <person name="Li Y."/>
            <person name="Zhang Z."/>
            <person name="Liu B."/>
            <person name="Lu W."/>
            <person name="Hui Y."/>
            <person name="Liang J."/>
            <person name="Zhou Z."/>
            <person name="Hou R."/>
            <person name="Li X."/>
            <person name="Liu Y."/>
            <person name="Li H."/>
            <person name="Ning X."/>
            <person name="Lin Y."/>
            <person name="Zhao L."/>
            <person name="Xing Q."/>
            <person name="Dou J."/>
            <person name="Li Y."/>
            <person name="Mao J."/>
            <person name="Guo H."/>
            <person name="Dou H."/>
            <person name="Li T."/>
            <person name="Mu C."/>
            <person name="Jiang W."/>
            <person name="Fu Q."/>
            <person name="Fu X."/>
            <person name="Miao Y."/>
            <person name="Liu J."/>
            <person name="Yu Q."/>
            <person name="Li R."/>
            <person name="Liao H."/>
            <person name="Li X."/>
            <person name="Kong Y."/>
            <person name="Jiang Z."/>
            <person name="Chourrout D."/>
            <person name="Li R."/>
            <person name="Bao Z."/>
        </authorList>
    </citation>
    <scope>NUCLEOTIDE SEQUENCE [LARGE SCALE GENOMIC DNA]</scope>
    <source>
        <strain evidence="10 11">PY_sf001</strain>
    </source>
</reference>
<feature type="signal peptide" evidence="8">
    <location>
        <begin position="1"/>
        <end position="21"/>
    </location>
</feature>
<dbReference type="Pfam" id="PF13895">
    <property type="entry name" value="Ig_2"/>
    <property type="match status" value="1"/>
</dbReference>
<organism evidence="10 11">
    <name type="scientific">Mizuhopecten yessoensis</name>
    <name type="common">Japanese scallop</name>
    <name type="synonym">Patinopecten yessoensis</name>
    <dbReference type="NCBI Taxonomy" id="6573"/>
    <lineage>
        <taxon>Eukaryota</taxon>
        <taxon>Metazoa</taxon>
        <taxon>Spiralia</taxon>
        <taxon>Lophotrochozoa</taxon>
        <taxon>Mollusca</taxon>
        <taxon>Bivalvia</taxon>
        <taxon>Autobranchia</taxon>
        <taxon>Pteriomorphia</taxon>
        <taxon>Pectinida</taxon>
        <taxon>Pectinoidea</taxon>
        <taxon>Pectinidae</taxon>
        <taxon>Mizuhopecten</taxon>
    </lineage>
</organism>
<keyword evidence="11" id="KW-1185">Reference proteome</keyword>
<dbReference type="PANTHER" id="PTHR11640:SF164">
    <property type="entry name" value="MAM DOMAIN-CONTAINING GLYCOSYLPHOSPHATIDYLINOSITOL ANCHOR PROTEIN 1"/>
    <property type="match status" value="1"/>
</dbReference>
<dbReference type="Gene3D" id="2.60.40.10">
    <property type="entry name" value="Immunoglobulins"/>
    <property type="match status" value="3"/>
</dbReference>
<feature type="transmembrane region" description="Helical" evidence="7">
    <location>
        <begin position="508"/>
        <end position="530"/>
    </location>
</feature>
<feature type="compositionally biased region" description="Polar residues" evidence="6">
    <location>
        <begin position="628"/>
        <end position="641"/>
    </location>
</feature>
<dbReference type="InterPro" id="IPR007110">
    <property type="entry name" value="Ig-like_dom"/>
</dbReference>
<keyword evidence="3" id="KW-1015">Disulfide bond</keyword>
<dbReference type="InterPro" id="IPR013783">
    <property type="entry name" value="Ig-like_fold"/>
</dbReference>
<dbReference type="PROSITE" id="PS50835">
    <property type="entry name" value="IG_LIKE"/>
    <property type="match status" value="4"/>
</dbReference>
<comment type="subcellular location">
    <subcellularLocation>
        <location evidence="1">Membrane</location>
        <topology evidence="1">Single-pass type I membrane protein</topology>
    </subcellularLocation>
</comment>
<keyword evidence="7" id="KW-1133">Transmembrane helix</keyword>
<evidence type="ECO:0000256" key="3">
    <source>
        <dbReference type="ARBA" id="ARBA00023157"/>
    </source>
</evidence>
<gene>
    <name evidence="10" type="ORF">KP79_PYT22006</name>
</gene>
<evidence type="ECO:0000259" key="9">
    <source>
        <dbReference type="PROSITE" id="PS50835"/>
    </source>
</evidence>
<dbReference type="InterPro" id="IPR051275">
    <property type="entry name" value="Cell_adhesion_signaling"/>
</dbReference>
<name>A0A210PR20_MIZYE</name>
<keyword evidence="4" id="KW-0325">Glycoprotein</keyword>
<feature type="domain" description="Ig-like" evidence="9">
    <location>
        <begin position="288"/>
        <end position="375"/>
    </location>
</feature>
<evidence type="ECO:0000256" key="4">
    <source>
        <dbReference type="ARBA" id="ARBA00023180"/>
    </source>
</evidence>
<feature type="region of interest" description="Disordered" evidence="6">
    <location>
        <begin position="540"/>
        <end position="562"/>
    </location>
</feature>
<dbReference type="GO" id="GO:0005886">
    <property type="term" value="C:plasma membrane"/>
    <property type="evidence" value="ECO:0007669"/>
    <property type="project" value="TreeGrafter"/>
</dbReference>
<evidence type="ECO:0000313" key="11">
    <source>
        <dbReference type="Proteomes" id="UP000242188"/>
    </source>
</evidence>
<keyword evidence="8" id="KW-0732">Signal</keyword>
<keyword evidence="5" id="KW-0393">Immunoglobulin domain</keyword>
<evidence type="ECO:0000256" key="6">
    <source>
        <dbReference type="SAM" id="MobiDB-lite"/>
    </source>
</evidence>
<dbReference type="SUPFAM" id="SSF48726">
    <property type="entry name" value="Immunoglobulin"/>
    <property type="match status" value="4"/>
</dbReference>
<evidence type="ECO:0000256" key="8">
    <source>
        <dbReference type="SAM" id="SignalP"/>
    </source>
</evidence>
<dbReference type="Proteomes" id="UP000242188">
    <property type="component" value="Unassembled WGS sequence"/>
</dbReference>
<dbReference type="AlphaFoldDB" id="A0A210PR20"/>
<feature type="compositionally biased region" description="Polar residues" evidence="6">
    <location>
        <begin position="547"/>
        <end position="562"/>
    </location>
</feature>
<dbReference type="STRING" id="6573.A0A210PR20"/>
<dbReference type="GO" id="GO:0005911">
    <property type="term" value="C:cell-cell junction"/>
    <property type="evidence" value="ECO:0007669"/>
    <property type="project" value="TreeGrafter"/>
</dbReference>
<dbReference type="GO" id="GO:0050839">
    <property type="term" value="F:cell adhesion molecule binding"/>
    <property type="evidence" value="ECO:0007669"/>
    <property type="project" value="TreeGrafter"/>
</dbReference>
<proteinExistence type="predicted"/>
<feature type="domain" description="Ig-like" evidence="9">
    <location>
        <begin position="122"/>
        <end position="203"/>
    </location>
</feature>
<dbReference type="EMBL" id="NEDP02005551">
    <property type="protein sequence ID" value="OWF38949.1"/>
    <property type="molecule type" value="Genomic_DNA"/>
</dbReference>
<dbReference type="InterPro" id="IPR003599">
    <property type="entry name" value="Ig_sub"/>
</dbReference>
<dbReference type="InterPro" id="IPR036179">
    <property type="entry name" value="Ig-like_dom_sf"/>
</dbReference>
<keyword evidence="7" id="KW-0812">Transmembrane</keyword>
<feature type="domain" description="Ig-like" evidence="9">
    <location>
        <begin position="206"/>
        <end position="285"/>
    </location>
</feature>
<dbReference type="SMART" id="SM00409">
    <property type="entry name" value="IG"/>
    <property type="match status" value="5"/>
</dbReference>
<feature type="domain" description="Ig-like" evidence="9">
    <location>
        <begin position="16"/>
        <end position="117"/>
    </location>
</feature>
<dbReference type="PANTHER" id="PTHR11640">
    <property type="entry name" value="NEPHRIN"/>
    <property type="match status" value="1"/>
</dbReference>
<evidence type="ECO:0000256" key="1">
    <source>
        <dbReference type="ARBA" id="ARBA00004479"/>
    </source>
</evidence>
<keyword evidence="2 7" id="KW-0472">Membrane</keyword>
<comment type="caution">
    <text evidence="10">The sequence shown here is derived from an EMBL/GenBank/DDBJ whole genome shotgun (WGS) entry which is preliminary data.</text>
</comment>
<feature type="compositionally biased region" description="Basic residues" evidence="6">
    <location>
        <begin position="645"/>
        <end position="666"/>
    </location>
</feature>
<protein>
    <submittedName>
        <fullName evidence="10">Kin of IRRE-like protein 1</fullName>
    </submittedName>
</protein>
<accession>A0A210PR20</accession>
<dbReference type="GO" id="GO:0098609">
    <property type="term" value="P:cell-cell adhesion"/>
    <property type="evidence" value="ECO:0007669"/>
    <property type="project" value="TreeGrafter"/>
</dbReference>
<feature type="region of interest" description="Disordered" evidence="6">
    <location>
        <begin position="611"/>
        <end position="669"/>
    </location>
</feature>
<feature type="chain" id="PRO_5012306988" evidence="8">
    <location>
        <begin position="22"/>
        <end position="704"/>
    </location>
</feature>
<sequence>MGCGQEAMWFILVLFPIQVTGIGGTCTATLNNFVPYEEKTKATLTCTIDQCQNYTGAYPHPVTWFKSNSDVTAGVTSTELPNNGSRSTLVMTLQRSDNTKVIKCSSPAAESVSKTLNVTYKPVVTITPTPNPLLVTENKNVTLTCGIDSNPTPMSTQWRFGTAVISTKPILQLTASRLGSGVYQCSVANAVGTAQAVIELQVEYGPRSVSLSPSTSVYERTEGIDEMPVISCSADCNPPCKYKWGRTTSPVLDLGITGRQEAGTHTCQAYNKIGTASASINVKVRYPPDIVENGGKGAEEGEEYWSRCIARGIPANYTYHEWYQVYEDGGPRVQTGNLTSTGWMHVSDLSYMHNGMYYCSVSNGVATPEGQAITTGPMGALRVNGPPHDLQSLYTKTGILGSTVMFLADFFQFSQGQITVMWYNVTSGEVVTPRRGNITLETISSYKTKFYSTDVTTSGYRIVATISEITAWDFGYYVVHLESVGQKRVVHLRVDREGETASVTLNGWLVSTIILLLVLAGCVLIVVWVYRRGVLPRCGKEKEKDTSSGVGDTDVQNYSDSPTIDAVTYDPSVYTSLQIRQGVVPENPYGNVQSEPEHTYECLKAKGNIGHRSPEAAPAEEQELPSATDTSLYQNVNVTMENQKKIRKPPKPHSKPKLQLPKKSKNKQNTEGECTLCTFTARLAPLLPLFHMGGTIFVFDNVLS</sequence>